<keyword evidence="2" id="KW-0806">Transcription termination</keyword>
<dbReference type="GO" id="GO:0006353">
    <property type="term" value="P:DNA-templated transcription termination"/>
    <property type="evidence" value="ECO:0007669"/>
    <property type="project" value="UniProtKB-KW"/>
</dbReference>
<dbReference type="Gene3D" id="1.25.70.10">
    <property type="entry name" value="Transcription termination factor 3, mitochondrial"/>
    <property type="match status" value="1"/>
</dbReference>
<proteinExistence type="inferred from homology"/>
<evidence type="ECO:0000256" key="1">
    <source>
        <dbReference type="ARBA" id="ARBA00007692"/>
    </source>
</evidence>
<dbReference type="AlphaFoldDB" id="A0ABC9DZL5"/>
<keyword evidence="6" id="KW-1185">Reference proteome</keyword>
<comment type="similarity">
    <text evidence="1">Belongs to the mTERF family.</text>
</comment>
<reference evidence="6" key="1">
    <citation type="submission" date="2024-06" db="EMBL/GenBank/DDBJ databases">
        <authorList>
            <person name="Ryan C."/>
        </authorList>
    </citation>
    <scope>NUCLEOTIDE SEQUENCE [LARGE SCALE GENOMIC DNA]</scope>
</reference>
<keyword evidence="2" id="KW-0805">Transcription regulation</keyword>
<dbReference type="InterPro" id="IPR038538">
    <property type="entry name" value="MTERF_sf"/>
</dbReference>
<keyword evidence="2" id="KW-0804">Transcription</keyword>
<dbReference type="SMART" id="SM00733">
    <property type="entry name" value="Mterf"/>
    <property type="match status" value="2"/>
</dbReference>
<dbReference type="PANTHER" id="PTHR13068">
    <property type="entry name" value="CGI-12 PROTEIN-RELATED"/>
    <property type="match status" value="1"/>
</dbReference>
<evidence type="ECO:0000256" key="3">
    <source>
        <dbReference type="ARBA" id="ARBA00022946"/>
    </source>
</evidence>
<reference evidence="5 6" key="2">
    <citation type="submission" date="2024-10" db="EMBL/GenBank/DDBJ databases">
        <authorList>
            <person name="Ryan C."/>
        </authorList>
    </citation>
    <scope>NUCLEOTIDE SEQUENCE [LARGE SCALE GENOMIC DNA]</scope>
</reference>
<dbReference type="EMBL" id="OZ075145">
    <property type="protein sequence ID" value="CAL5046929.1"/>
    <property type="molecule type" value="Genomic_DNA"/>
</dbReference>
<accession>A0ABC9DZL5</accession>
<dbReference type="Proteomes" id="UP001497457">
    <property type="component" value="Chromosome 35b"/>
</dbReference>
<name>A0ABC9DZL5_9POAL</name>
<evidence type="ECO:0000256" key="4">
    <source>
        <dbReference type="SAM" id="MobiDB-lite"/>
    </source>
</evidence>
<protein>
    <submittedName>
        <fullName evidence="5">Uncharacterized protein</fullName>
    </submittedName>
</protein>
<keyword evidence="3" id="KW-0809">Transit peptide</keyword>
<gene>
    <name evidence="5" type="ORF">URODEC1_LOCUS89624</name>
</gene>
<dbReference type="PANTHER" id="PTHR13068:SF84">
    <property type="entry name" value="OS06G0225100 PROTEIN"/>
    <property type="match status" value="1"/>
</dbReference>
<organism evidence="5 6">
    <name type="scientific">Urochloa decumbens</name>
    <dbReference type="NCBI Taxonomy" id="240449"/>
    <lineage>
        <taxon>Eukaryota</taxon>
        <taxon>Viridiplantae</taxon>
        <taxon>Streptophyta</taxon>
        <taxon>Embryophyta</taxon>
        <taxon>Tracheophyta</taxon>
        <taxon>Spermatophyta</taxon>
        <taxon>Magnoliopsida</taxon>
        <taxon>Liliopsida</taxon>
        <taxon>Poales</taxon>
        <taxon>Poaceae</taxon>
        <taxon>PACMAD clade</taxon>
        <taxon>Panicoideae</taxon>
        <taxon>Panicodae</taxon>
        <taxon>Paniceae</taxon>
        <taxon>Melinidinae</taxon>
        <taxon>Urochloa</taxon>
    </lineage>
</organism>
<feature type="region of interest" description="Disordered" evidence="4">
    <location>
        <begin position="50"/>
        <end position="76"/>
    </location>
</feature>
<evidence type="ECO:0000256" key="2">
    <source>
        <dbReference type="ARBA" id="ARBA00022472"/>
    </source>
</evidence>
<sequence>MLHLQKHLLLFSRHQWLPPPPPPPPPIRRLRRVLVGIAWPRAVRRRGLPRRILPAHPGPGPPPPPPPPPRFAASAASSSASLGPAPFAVADYLAASCQLTRDQALRASRKLSRLKSPSKPDAVLAFLSGFGLTPQEIATAVVLHPKLLCCKVDKTLAPRLAALKDHGLSASQIGRLMALGGFLDPPSSRRSCTASPSLAPSTTFSKRSGLAGTYSTLIWRAWCGQAQRQAPGRQGVYRCKNGVPEDDVPVVRSSGAFCGVQTRDPWVLTVSKDKVLRVSKFLMSDVGLDPEYIAMLAPRRCSIMVSEKVFMEKFIYPFKEAAPHLADDYAAACRGEVPSRFRS</sequence>
<evidence type="ECO:0000313" key="6">
    <source>
        <dbReference type="Proteomes" id="UP001497457"/>
    </source>
</evidence>
<evidence type="ECO:0000313" key="5">
    <source>
        <dbReference type="EMBL" id="CAL5046929.1"/>
    </source>
</evidence>
<feature type="compositionally biased region" description="Pro residues" evidence="4">
    <location>
        <begin position="56"/>
        <end position="70"/>
    </location>
</feature>
<dbReference type="InterPro" id="IPR003690">
    <property type="entry name" value="MTERF"/>
</dbReference>